<dbReference type="GO" id="GO:0046933">
    <property type="term" value="F:proton-transporting ATP synthase activity, rotational mechanism"/>
    <property type="evidence" value="ECO:0007669"/>
    <property type="project" value="TreeGrafter"/>
</dbReference>
<keyword evidence="17" id="KW-1185">Reference proteome</keyword>
<keyword evidence="8 15" id="KW-0375">Hydrogen ion transport</keyword>
<keyword evidence="11 15" id="KW-0496">Mitochondrion</keyword>
<dbReference type="PANTHER" id="PTHR36101:SF1">
    <property type="entry name" value="ATP SYNTHASE PROTEIN 8"/>
    <property type="match status" value="1"/>
</dbReference>
<evidence type="ECO:0000256" key="11">
    <source>
        <dbReference type="ARBA" id="ARBA00023128"/>
    </source>
</evidence>
<accession>A0A163GC52</accession>
<dbReference type="Proteomes" id="UP000076837">
    <property type="component" value="Unassembled WGS sequence"/>
</dbReference>
<evidence type="ECO:0000256" key="5">
    <source>
        <dbReference type="ARBA" id="ARBA00022448"/>
    </source>
</evidence>
<keyword evidence="10 15" id="KW-0406">Ion transport</keyword>
<comment type="similarity">
    <text evidence="2 15">Belongs to the ATPase protein 8 family.</text>
</comment>
<evidence type="ECO:0000256" key="9">
    <source>
        <dbReference type="ARBA" id="ARBA00022989"/>
    </source>
</evidence>
<evidence type="ECO:0000256" key="15">
    <source>
        <dbReference type="RuleBase" id="RU368038"/>
    </source>
</evidence>
<evidence type="ECO:0000256" key="12">
    <source>
        <dbReference type="ARBA" id="ARBA00023136"/>
    </source>
</evidence>
<dbReference type="PANTHER" id="PTHR36101">
    <property type="entry name" value="ATP SYNTHASE PROTEIN 8"/>
    <property type="match status" value="1"/>
</dbReference>
<evidence type="ECO:0000256" key="13">
    <source>
        <dbReference type="ARBA" id="ARBA00023310"/>
    </source>
</evidence>
<evidence type="ECO:0000256" key="14">
    <source>
        <dbReference type="ARBA" id="ARBA00024864"/>
    </source>
</evidence>
<comment type="caution">
    <text evidence="16">The sequence shown here is derived from an EMBL/GenBank/DDBJ whole genome shotgun (WGS) entry which is preliminary data.</text>
</comment>
<evidence type="ECO:0000256" key="6">
    <source>
        <dbReference type="ARBA" id="ARBA00022547"/>
    </source>
</evidence>
<protein>
    <recommendedName>
        <fullName evidence="4 15">ATP synthase protein 8</fullName>
    </recommendedName>
</protein>
<proteinExistence type="inferred from homology"/>
<sequence length="119" mass="13502">MNTTRFLRPFARAAFRAPTAVRPAVMARPALASQQQKKTPEVGAQQMVRLAFNTAQEERPTNSTQTILKSAMPQLIPFFFVNETTVAFVLLPTLIYVFSKYILPQRVRLFAARLFISKL</sequence>
<gene>
    <name evidence="16" type="ORF">ST47_g4013</name>
</gene>
<evidence type="ECO:0000256" key="1">
    <source>
        <dbReference type="ARBA" id="ARBA00004304"/>
    </source>
</evidence>
<name>A0A163GC52_DIDRA</name>
<keyword evidence="6 15" id="KW-0138">CF(0)</keyword>
<dbReference type="GO" id="GO:0005743">
    <property type="term" value="C:mitochondrial inner membrane"/>
    <property type="evidence" value="ECO:0007669"/>
    <property type="project" value="UniProtKB-SubCell"/>
</dbReference>
<evidence type="ECO:0000256" key="8">
    <source>
        <dbReference type="ARBA" id="ARBA00022781"/>
    </source>
</evidence>
<dbReference type="OrthoDB" id="3916939at2759"/>
<evidence type="ECO:0000256" key="4">
    <source>
        <dbReference type="ARBA" id="ARBA00019651"/>
    </source>
</evidence>
<keyword evidence="13 15" id="KW-0066">ATP synthesis</keyword>
<keyword evidence="5 15" id="KW-0813">Transport</keyword>
<evidence type="ECO:0000256" key="3">
    <source>
        <dbReference type="ARBA" id="ARBA00011291"/>
    </source>
</evidence>
<evidence type="ECO:0000256" key="2">
    <source>
        <dbReference type="ARBA" id="ARBA00008892"/>
    </source>
</evidence>
<dbReference type="STRING" id="5454.A0A163GC52"/>
<comment type="function">
    <text evidence="14 15">Mitochondrial membrane ATP synthase (F(1)F(0) ATP synthase or Complex V) produces ATP from ADP in the presence of a proton gradient across the membrane which is generated by electron transport complexes of the respiratory chain. F-type ATPases consist of two structural domains, F(1) - containing the extramembraneous catalytic core and F(0) - containing the membrane proton channel, linked together by a central stalk and a peripheral stalk. During catalysis, ATP synthesis in the catalytic domain of F(1) is coupled via a rotary mechanism of the central stalk subunits to proton translocation. Part of the complex F(0) domain. Minor subunit located with subunit a in the membrane.</text>
</comment>
<dbReference type="EMBL" id="JYNV01000152">
    <property type="protein sequence ID" value="KZM24793.1"/>
    <property type="molecule type" value="Genomic_DNA"/>
</dbReference>
<dbReference type="GO" id="GO:0045259">
    <property type="term" value="C:proton-transporting ATP synthase complex"/>
    <property type="evidence" value="ECO:0007669"/>
    <property type="project" value="UniProtKB-KW"/>
</dbReference>
<evidence type="ECO:0000313" key="16">
    <source>
        <dbReference type="EMBL" id="KZM24793.1"/>
    </source>
</evidence>
<comment type="subunit">
    <text evidence="3 15">F-type ATPases have 2 components, CF(1) - the catalytic core - and CF(0) - the membrane proton channel.</text>
</comment>
<dbReference type="AlphaFoldDB" id="A0A163GC52"/>
<organism evidence="16 17">
    <name type="scientific">Didymella rabiei</name>
    <name type="common">Chickpea ascochyta blight fungus</name>
    <name type="synonym">Mycosphaerella rabiei</name>
    <dbReference type="NCBI Taxonomy" id="5454"/>
    <lineage>
        <taxon>Eukaryota</taxon>
        <taxon>Fungi</taxon>
        <taxon>Dikarya</taxon>
        <taxon>Ascomycota</taxon>
        <taxon>Pezizomycotina</taxon>
        <taxon>Dothideomycetes</taxon>
        <taxon>Pleosporomycetidae</taxon>
        <taxon>Pleosporales</taxon>
        <taxon>Pleosporineae</taxon>
        <taxon>Didymellaceae</taxon>
        <taxon>Ascochyta</taxon>
    </lineage>
</organism>
<keyword evidence="7 15" id="KW-0812">Transmembrane</keyword>
<evidence type="ECO:0000256" key="10">
    <source>
        <dbReference type="ARBA" id="ARBA00023065"/>
    </source>
</evidence>
<evidence type="ECO:0000256" key="7">
    <source>
        <dbReference type="ARBA" id="ARBA00022692"/>
    </source>
</evidence>
<dbReference type="InterPro" id="IPR009230">
    <property type="entry name" value="ATP_synth_su8_fun"/>
</dbReference>
<feature type="transmembrane region" description="Helical" evidence="15">
    <location>
        <begin position="75"/>
        <end position="98"/>
    </location>
</feature>
<comment type="subcellular location">
    <subcellularLocation>
        <location evidence="15">Mitochondrion inner membrane</location>
        <topology evidence="15">Single-pass membrane protein</topology>
    </subcellularLocation>
    <subcellularLocation>
        <location evidence="1">Mitochondrion membrane</location>
        <topology evidence="1">Single-pass membrane protein</topology>
    </subcellularLocation>
</comment>
<dbReference type="Pfam" id="PF05933">
    <property type="entry name" value="Fun_ATP-synt_8"/>
    <property type="match status" value="1"/>
</dbReference>
<keyword evidence="12 15" id="KW-0472">Membrane</keyword>
<evidence type="ECO:0000313" key="17">
    <source>
        <dbReference type="Proteomes" id="UP000076837"/>
    </source>
</evidence>
<reference evidence="16 17" key="1">
    <citation type="journal article" date="2016" name="Sci. Rep.">
        <title>Draft genome sequencing and secretome analysis of fungal phytopathogen Ascochyta rabiei provides insight into the necrotrophic effector repertoire.</title>
        <authorList>
            <person name="Verma S."/>
            <person name="Gazara R.K."/>
            <person name="Nizam S."/>
            <person name="Parween S."/>
            <person name="Chattopadhyay D."/>
            <person name="Verma P.K."/>
        </authorList>
    </citation>
    <scope>NUCLEOTIDE SEQUENCE [LARGE SCALE GENOMIC DNA]</scope>
    <source>
        <strain evidence="16 17">ArDII</strain>
    </source>
</reference>
<keyword evidence="9 15" id="KW-1133">Transmembrane helix</keyword>